<dbReference type="SMART" id="SM01349">
    <property type="entry name" value="TOG"/>
    <property type="match status" value="3"/>
</dbReference>
<keyword evidence="10" id="KW-1185">Reference proteome</keyword>
<feature type="region of interest" description="Disordered" evidence="7">
    <location>
        <begin position="1521"/>
        <end position="1604"/>
    </location>
</feature>
<dbReference type="STRING" id="1051891.A0A0C3QZF4"/>
<keyword evidence="2" id="KW-0963">Cytoplasm</keyword>
<evidence type="ECO:0000259" key="8">
    <source>
        <dbReference type="SMART" id="SM01349"/>
    </source>
</evidence>
<reference evidence="10" key="2">
    <citation type="submission" date="2015-01" db="EMBL/GenBank/DDBJ databases">
        <title>Evolutionary Origins and Diversification of the Mycorrhizal Mutualists.</title>
        <authorList>
            <consortium name="DOE Joint Genome Institute"/>
            <consortium name="Mycorrhizal Genomics Consortium"/>
            <person name="Kohler A."/>
            <person name="Kuo A."/>
            <person name="Nagy L.G."/>
            <person name="Floudas D."/>
            <person name="Copeland A."/>
            <person name="Barry K.W."/>
            <person name="Cichocki N."/>
            <person name="Veneault-Fourrey C."/>
            <person name="LaButti K."/>
            <person name="Lindquist E.A."/>
            <person name="Lipzen A."/>
            <person name="Lundell T."/>
            <person name="Morin E."/>
            <person name="Murat C."/>
            <person name="Riley R."/>
            <person name="Ohm R."/>
            <person name="Sun H."/>
            <person name="Tunlid A."/>
            <person name="Henrissat B."/>
            <person name="Grigoriev I.V."/>
            <person name="Hibbett D.S."/>
            <person name="Martin F."/>
        </authorList>
    </citation>
    <scope>NUCLEOTIDE SEQUENCE [LARGE SCALE GENOMIC DNA]</scope>
    <source>
        <strain evidence="10">MUT 4182</strain>
    </source>
</reference>
<dbReference type="InterPro" id="IPR016024">
    <property type="entry name" value="ARM-type_fold"/>
</dbReference>
<dbReference type="GO" id="GO:0030951">
    <property type="term" value="P:establishment or maintenance of microtubule cytoskeleton polarity"/>
    <property type="evidence" value="ECO:0007669"/>
    <property type="project" value="InterPro"/>
</dbReference>
<evidence type="ECO:0000256" key="3">
    <source>
        <dbReference type="ARBA" id="ARBA00022737"/>
    </source>
</evidence>
<dbReference type="EMBL" id="KN822942">
    <property type="protein sequence ID" value="KIO34814.1"/>
    <property type="molecule type" value="Genomic_DNA"/>
</dbReference>
<dbReference type="InterPro" id="IPR021133">
    <property type="entry name" value="HEAT_type_2"/>
</dbReference>
<feature type="compositionally biased region" description="Low complexity" evidence="7">
    <location>
        <begin position="979"/>
        <end position="993"/>
    </location>
</feature>
<feature type="compositionally biased region" description="Low complexity" evidence="7">
    <location>
        <begin position="1546"/>
        <end position="1556"/>
    </location>
</feature>
<dbReference type="FunFam" id="1.25.10.10:FF:000068">
    <property type="entry name" value="cytoskeleton-associated protein 5 isoform X1"/>
    <property type="match status" value="1"/>
</dbReference>
<feature type="compositionally biased region" description="Low complexity" evidence="7">
    <location>
        <begin position="1584"/>
        <end position="1597"/>
    </location>
</feature>
<evidence type="ECO:0000313" key="9">
    <source>
        <dbReference type="EMBL" id="KIO34814.1"/>
    </source>
</evidence>
<dbReference type="GO" id="GO:1990498">
    <property type="term" value="C:mitotic spindle microtubule"/>
    <property type="evidence" value="ECO:0007669"/>
    <property type="project" value="UniProtKB-ARBA"/>
</dbReference>
<evidence type="ECO:0000256" key="7">
    <source>
        <dbReference type="SAM" id="MobiDB-lite"/>
    </source>
</evidence>
<dbReference type="InterPro" id="IPR045110">
    <property type="entry name" value="XMAP215"/>
</dbReference>
<feature type="compositionally biased region" description="Low complexity" evidence="7">
    <location>
        <begin position="399"/>
        <end position="409"/>
    </location>
</feature>
<reference evidence="9 10" key="1">
    <citation type="submission" date="2014-04" db="EMBL/GenBank/DDBJ databases">
        <authorList>
            <consortium name="DOE Joint Genome Institute"/>
            <person name="Kuo A."/>
            <person name="Girlanda M."/>
            <person name="Perotto S."/>
            <person name="Kohler A."/>
            <person name="Nagy L.G."/>
            <person name="Floudas D."/>
            <person name="Copeland A."/>
            <person name="Barry K.W."/>
            <person name="Cichocki N."/>
            <person name="Veneault-Fourrey C."/>
            <person name="LaButti K."/>
            <person name="Lindquist E.A."/>
            <person name="Lipzen A."/>
            <person name="Lundell T."/>
            <person name="Morin E."/>
            <person name="Murat C."/>
            <person name="Sun H."/>
            <person name="Tunlid A."/>
            <person name="Henrissat B."/>
            <person name="Grigoriev I.V."/>
            <person name="Hibbett D.S."/>
            <person name="Martin F."/>
            <person name="Nordberg H.P."/>
            <person name="Cantor M.N."/>
            <person name="Hua S.X."/>
        </authorList>
    </citation>
    <scope>NUCLEOTIDE SEQUENCE [LARGE SCALE GENOMIC DNA]</scope>
    <source>
        <strain evidence="9 10">MUT 4182</strain>
    </source>
</reference>
<dbReference type="GO" id="GO:0061863">
    <property type="term" value="F:microtubule plus end polymerase"/>
    <property type="evidence" value="ECO:0007669"/>
    <property type="project" value="InterPro"/>
</dbReference>
<evidence type="ECO:0000256" key="5">
    <source>
        <dbReference type="ARBA" id="ARBA00025722"/>
    </source>
</evidence>
<dbReference type="PANTHER" id="PTHR12609">
    <property type="entry name" value="MICROTUBULE ASSOCIATED PROTEIN XMAP215"/>
    <property type="match status" value="1"/>
</dbReference>
<dbReference type="GO" id="GO:0051315">
    <property type="term" value="P:attachment of mitotic spindle microtubules to kinetochore"/>
    <property type="evidence" value="ECO:0007669"/>
    <property type="project" value="UniProtKB-ARBA"/>
</dbReference>
<feature type="compositionally biased region" description="Basic and acidic residues" evidence="7">
    <location>
        <begin position="999"/>
        <end position="1013"/>
    </location>
</feature>
<dbReference type="InterPro" id="IPR048491">
    <property type="entry name" value="XMAP215_CLASP_TOG"/>
</dbReference>
<feature type="compositionally biased region" description="Basic and acidic residues" evidence="7">
    <location>
        <begin position="1057"/>
        <end position="1068"/>
    </location>
</feature>
<evidence type="ECO:0000256" key="2">
    <source>
        <dbReference type="ARBA" id="ARBA00022490"/>
    </source>
</evidence>
<dbReference type="InterPro" id="IPR057978">
    <property type="entry name" value="TPR_DAAF5"/>
</dbReference>
<dbReference type="InterPro" id="IPR011989">
    <property type="entry name" value="ARM-like"/>
</dbReference>
<protein>
    <recommendedName>
        <fullName evidence="8">TOG domain-containing protein</fullName>
    </recommendedName>
</protein>
<evidence type="ECO:0000256" key="1">
    <source>
        <dbReference type="ARBA" id="ARBA00004245"/>
    </source>
</evidence>
<feature type="compositionally biased region" description="Polar residues" evidence="7">
    <location>
        <begin position="1697"/>
        <end position="1706"/>
    </location>
</feature>
<feature type="compositionally biased region" description="Low complexity" evidence="7">
    <location>
        <begin position="358"/>
        <end position="369"/>
    </location>
</feature>
<feature type="region of interest" description="Disordered" evidence="7">
    <location>
        <begin position="344"/>
        <end position="447"/>
    </location>
</feature>
<dbReference type="Gene3D" id="1.25.10.10">
    <property type="entry name" value="Leucine-rich Repeat Variant"/>
    <property type="match status" value="5"/>
</dbReference>
<sequence>MDGPPPPEEDFSSIPLLDRVSHNNWKARLNAYEALPKTFSLTTSDSDPTFRPYLSDPGLLKKIVTDSNAVAQEKGVEAICALVQYSGENSAKTRETVVPALVDKCLGSARAGTKAKAIELILKYIEVENGGEAVIWKERKEVLDATLELVNANPRIKDSDGMGELAKALGKRMTDANIQCVIAAAQVIEGLSKGVGQPLGKHRASIVPPMLERFKERKQNVVDAIGQGLDAFFVTTTLPDITEDILNTLKSKNPQVKEGAAKFLARSLSTTKIPPAKGDVKPMSELLVVLLEDGYEPVRAAAAEGLGTLLKIVGERQLNPVIDPLDDLRKAKVKEAFEKATVKCKAGAPPAPKPAPPAAKGAPKAAPKKPAAPPPEEEDLGQLEPPKAAPPAKFVPQSKPAAKPPARLLKPPPPAAAAPAAKKPPPVAAAPAGKAGGKAAAPTPGEGVKFKFSSEDALQMADELVPPQLASDLGDGNWKTRLAGMEEFITWLEGGNAETAECEVLFRFLSKKPGWNEKNFQVSAKVYAALAMLAEKSLTFSKSCVVISTGHLAEKLGDMKLKKPAGDALLVFAEKTSLSFVLDQAYEPMSKQKAPKVLADSIGWVGQALTDFGIAGLTLRNLVGFLKTALGNSNAAVRSAGTSTLVTLRLFAGTGIRDLLEDVNPQLLATIESEFAKVDGQPAPTPTRFSADNVEVAATGGGKGKSGGDPLDELFPRVDLDKLVAGTTIIADAKSDAWKSRKEALELLQSILDVGANKRLKPNMGDIGQVLKSRVGDSNKVVQLLALDIVSRIATGMNKPFEKHARMLARPVADVLADQKTNIRSAGTSTLSAMATACEGIDPLINPLTGALESNNPLLRGSLLHWMAEWLNEHPPAGSSELAPWIGPVISCLEDRNGDVRKGAQAVLPSVITSCGFDAVIDRTTSLKATSRSTVPSAASTSAPSASSAPAAPKLEPPRPAASRSVATSPVPEEPPSAPAATAPSAPAAKKAPTNLRMRKIEPSSRPESRLDSPVEPPPSAGLNGARKPLTRPTSALPPPQSPSGSNGIPFSGTSLDQKKSRLQRDGPRWIVEGLPVRKDLADTLHHQMEPHASKDLLSLLFSKDHHAVNDFVKGLGIIVDTYLIAEDDETIKATLIANSDLCFKYVSMKIHEPQSNLVTRCLDVLDSVIGFLTSCDYAISETEASCFIPTIINKLGDSREPVRLRVQTVVQSLAKQNGRGEEESGDETIKDIGAPLVDDVSITISSILSSDPSRSVEALKKIQKILEVPPNSPKNSEFEQLAEHTEGLIETITLQMSHIFERSDDVAEAANFRLSKHLIQTLNSFCDHPVLAESLTVEILTSLLEELTMRLLQTDESSDPKVKDLSRFINMIVLRVFAAGRRISIFRALFALLLQIMKPFPTSGTTAESKDAKLAELVLKCVWKMARSIPQELQKGHLDAVELFPAIERFLQSIPPNEWRSRAQNRIPLGDMPLRTVKVIIQHIVAQYPEQVYDQLSEAFDDPSATIVYPYVYRILNSAPSRPAGNERARPATGTSEDPATETVRSGSPSSSRHASPPPRPSSDTSSRAGVKRERSAFGFEQNGSSNGHPGSPSFGYAEASEPDPDDRLIEIIDHISSETTGAMHKEGITELHHFLKEFPHKKAKVDKMLDATGPAFRKYIARALASRAAEDEEREVAVADTLSSNGSAIRRVSAGSPNRLSNSGNERRFSTASEVVPDDKALSRLHDIFRYQGPRSSISLSNPRTSLPSQPEL</sequence>
<comment type="similarity">
    <text evidence="5">Belongs to the TOG/XMAP215 family.</text>
</comment>
<feature type="region of interest" description="Disordered" evidence="7">
    <location>
        <begin position="1691"/>
        <end position="1717"/>
    </location>
</feature>
<dbReference type="HOGENOM" id="CLU_000539_1_0_1"/>
<feature type="domain" description="TOG" evidence="8">
    <location>
        <begin position="451"/>
        <end position="684"/>
    </location>
</feature>
<dbReference type="OrthoDB" id="205662at2759"/>
<dbReference type="Pfam" id="PF25757">
    <property type="entry name" value="TPR_DNAAF5"/>
    <property type="match status" value="1"/>
</dbReference>
<accession>A0A0C3QZF4</accession>
<comment type="subcellular location">
    <subcellularLocation>
        <location evidence="1">Cytoplasm</location>
        <location evidence="1">Cytoskeleton</location>
    </subcellularLocation>
</comment>
<feature type="compositionally biased region" description="Pro residues" evidence="7">
    <location>
        <begin position="410"/>
        <end position="428"/>
    </location>
</feature>
<organism evidence="9 10">
    <name type="scientific">Tulasnella calospora MUT 4182</name>
    <dbReference type="NCBI Taxonomy" id="1051891"/>
    <lineage>
        <taxon>Eukaryota</taxon>
        <taxon>Fungi</taxon>
        <taxon>Dikarya</taxon>
        <taxon>Basidiomycota</taxon>
        <taxon>Agaricomycotina</taxon>
        <taxon>Agaricomycetes</taxon>
        <taxon>Cantharellales</taxon>
        <taxon>Tulasnellaceae</taxon>
        <taxon>Tulasnella</taxon>
    </lineage>
</organism>
<dbReference type="GO" id="GO:0099070">
    <property type="term" value="C:static microtubule bundle"/>
    <property type="evidence" value="ECO:0007669"/>
    <property type="project" value="UniProtKB-ARBA"/>
</dbReference>
<keyword evidence="3" id="KW-0677">Repeat</keyword>
<evidence type="ECO:0000256" key="6">
    <source>
        <dbReference type="PROSITE-ProRule" id="PRU00103"/>
    </source>
</evidence>
<dbReference type="InterPro" id="IPR034085">
    <property type="entry name" value="TOG"/>
</dbReference>
<dbReference type="FunFam" id="1.25.10.10:FF:000019">
    <property type="entry name" value="Cytoskeleton-associated protein 5"/>
    <property type="match status" value="1"/>
</dbReference>
<proteinExistence type="inferred from homology"/>
<feature type="compositionally biased region" description="Polar residues" evidence="7">
    <location>
        <begin position="1043"/>
        <end position="1056"/>
    </location>
</feature>
<name>A0A0C3QZF4_9AGAM</name>
<feature type="domain" description="TOG" evidence="8">
    <location>
        <begin position="713"/>
        <end position="948"/>
    </location>
</feature>
<feature type="domain" description="TOG" evidence="8">
    <location>
        <begin position="116"/>
        <end position="346"/>
    </location>
</feature>
<feature type="compositionally biased region" description="Low complexity" evidence="7">
    <location>
        <begin position="929"/>
        <end position="953"/>
    </location>
</feature>
<dbReference type="GO" id="GO:1990571">
    <property type="term" value="P:meiotic centromere clustering"/>
    <property type="evidence" value="ECO:0007669"/>
    <property type="project" value="UniProtKB-ARBA"/>
</dbReference>
<dbReference type="SUPFAM" id="SSF48371">
    <property type="entry name" value="ARM repeat"/>
    <property type="match status" value="2"/>
</dbReference>
<feature type="region of interest" description="Disordered" evidence="7">
    <location>
        <begin position="927"/>
        <end position="1068"/>
    </location>
</feature>
<feature type="compositionally biased region" description="Low complexity" evidence="7">
    <location>
        <begin position="429"/>
        <end position="445"/>
    </location>
</feature>
<dbReference type="PROSITE" id="PS50077">
    <property type="entry name" value="HEAT_REPEAT"/>
    <property type="match status" value="1"/>
</dbReference>
<dbReference type="Pfam" id="PF21041">
    <property type="entry name" value="XMAP215_CLASP_TOG"/>
    <property type="match status" value="2"/>
</dbReference>
<feature type="repeat" description="HEAT" evidence="6">
    <location>
        <begin position="283"/>
        <end position="320"/>
    </location>
</feature>
<dbReference type="Proteomes" id="UP000054248">
    <property type="component" value="Unassembled WGS sequence"/>
</dbReference>
<evidence type="ECO:0000256" key="4">
    <source>
        <dbReference type="ARBA" id="ARBA00023212"/>
    </source>
</evidence>
<dbReference type="GO" id="GO:0044732">
    <property type="term" value="C:mitotic spindle pole body"/>
    <property type="evidence" value="ECO:0007669"/>
    <property type="project" value="UniProtKB-ARBA"/>
</dbReference>
<dbReference type="GO" id="GO:0051010">
    <property type="term" value="F:microtubule plus-end binding"/>
    <property type="evidence" value="ECO:0007669"/>
    <property type="project" value="InterPro"/>
</dbReference>
<dbReference type="GO" id="GO:0000022">
    <property type="term" value="P:mitotic spindle elongation"/>
    <property type="evidence" value="ECO:0007669"/>
    <property type="project" value="UniProtKB-ARBA"/>
</dbReference>
<keyword evidence="4" id="KW-0206">Cytoskeleton</keyword>
<dbReference type="GO" id="GO:0046785">
    <property type="term" value="P:microtubule polymerization"/>
    <property type="evidence" value="ECO:0007669"/>
    <property type="project" value="InterPro"/>
</dbReference>
<gene>
    <name evidence="9" type="ORF">M407DRAFT_63913</name>
</gene>
<feature type="region of interest" description="Disordered" evidence="7">
    <location>
        <begin position="1736"/>
        <end position="1755"/>
    </location>
</feature>
<dbReference type="GO" id="GO:0005881">
    <property type="term" value="C:cytoplasmic microtubule"/>
    <property type="evidence" value="ECO:0007669"/>
    <property type="project" value="UniProtKB-ARBA"/>
</dbReference>
<evidence type="ECO:0000313" key="10">
    <source>
        <dbReference type="Proteomes" id="UP000054248"/>
    </source>
</evidence>